<dbReference type="FunFam" id="3.40.930.10:FF:000009">
    <property type="entry name" value="PTS system, fructose specific IIABC component"/>
    <property type="match status" value="1"/>
</dbReference>
<gene>
    <name evidence="8" type="ORF">H171_0074</name>
</gene>
<dbReference type="NCBIfam" id="TIGR00848">
    <property type="entry name" value="fruA"/>
    <property type="match status" value="1"/>
</dbReference>
<evidence type="ECO:0000256" key="1">
    <source>
        <dbReference type="ARBA" id="ARBA00004496"/>
    </source>
</evidence>
<feature type="domain" description="PTS EIIA type-2" evidence="7">
    <location>
        <begin position="6"/>
        <end position="150"/>
    </location>
</feature>
<evidence type="ECO:0000313" key="8">
    <source>
        <dbReference type="EMBL" id="PJJ26638.1"/>
    </source>
</evidence>
<evidence type="ECO:0000256" key="2">
    <source>
        <dbReference type="ARBA" id="ARBA00022448"/>
    </source>
</evidence>
<dbReference type="CDD" id="cd00211">
    <property type="entry name" value="PTS_IIA_fru"/>
    <property type="match status" value="1"/>
</dbReference>
<accession>A0A2M8YZM5</accession>
<dbReference type="InterPro" id="IPR004715">
    <property type="entry name" value="PTS_IIA_fruc"/>
</dbReference>
<proteinExistence type="predicted"/>
<evidence type="ECO:0000256" key="6">
    <source>
        <dbReference type="ARBA" id="ARBA00022683"/>
    </source>
</evidence>
<name>A0A2M8YZM5_9FIRM</name>
<dbReference type="PROSITE" id="PS00372">
    <property type="entry name" value="PTS_EIIA_TYPE_2_HIS"/>
    <property type="match status" value="1"/>
</dbReference>
<evidence type="ECO:0000259" key="7">
    <source>
        <dbReference type="PROSITE" id="PS51094"/>
    </source>
</evidence>
<keyword evidence="6" id="KW-0598">Phosphotransferase system</keyword>
<dbReference type="RefSeq" id="WP_100303377.1">
    <property type="nucleotide sequence ID" value="NZ_PGET01000001.1"/>
</dbReference>
<dbReference type="Pfam" id="PF00359">
    <property type="entry name" value="PTS_EIIA_2"/>
    <property type="match status" value="1"/>
</dbReference>
<dbReference type="InterPro" id="IPR051541">
    <property type="entry name" value="PTS_SugarTrans_NitroReg"/>
</dbReference>
<dbReference type="GO" id="GO:0009401">
    <property type="term" value="P:phosphoenolpyruvate-dependent sugar phosphotransferase system"/>
    <property type="evidence" value="ECO:0007669"/>
    <property type="project" value="UniProtKB-KW"/>
</dbReference>
<dbReference type="PANTHER" id="PTHR47738:SF2">
    <property type="entry name" value="PTS SYSTEM FRUCTOSE-LIKE EIIA COMPONENT"/>
    <property type="match status" value="1"/>
</dbReference>
<organism evidence="8 9">
    <name type="scientific">[Clostridium] celerecrescens 18A</name>
    <dbReference type="NCBI Taxonomy" id="1286362"/>
    <lineage>
        <taxon>Bacteria</taxon>
        <taxon>Bacillati</taxon>
        <taxon>Bacillota</taxon>
        <taxon>Clostridia</taxon>
        <taxon>Lachnospirales</taxon>
        <taxon>Lachnospiraceae</taxon>
        <taxon>Lacrimispora</taxon>
    </lineage>
</organism>
<dbReference type="InterPro" id="IPR002178">
    <property type="entry name" value="PTS_EIIA_type-2_dom"/>
</dbReference>
<reference evidence="8 9" key="1">
    <citation type="submission" date="2017-11" db="EMBL/GenBank/DDBJ databases">
        <title>Understudied soil microbes with underappreciated capabilities: Untangling the Clostridium saccharolyticum group.</title>
        <authorList>
            <person name="Leschine S."/>
        </authorList>
    </citation>
    <scope>NUCLEOTIDE SEQUENCE [LARGE SCALE GENOMIC DNA]</scope>
    <source>
        <strain evidence="8 9">18A</strain>
    </source>
</reference>
<keyword evidence="4" id="KW-0762">Sugar transport</keyword>
<sequence>MLKISALINEDLMITDLSAGHKEKCLTDMIALLKADGRIEDEAVFLETVMEREAVGPTGIGMQVAIPHGKSHTVKRPALVFAKSKDGVDFNAPDGSLASLIFLIAVPDTTDDLHLKILAKLARSLMHEEFRSRLLTCKDKKQLFIILEEGVSL</sequence>
<keyword evidence="2" id="KW-0813">Transport</keyword>
<evidence type="ECO:0000256" key="4">
    <source>
        <dbReference type="ARBA" id="ARBA00022597"/>
    </source>
</evidence>
<dbReference type="Gene3D" id="3.40.930.10">
    <property type="entry name" value="Mannitol-specific EII, Chain A"/>
    <property type="match status" value="1"/>
</dbReference>
<keyword evidence="5" id="KW-0808">Transferase</keyword>
<evidence type="ECO:0000256" key="3">
    <source>
        <dbReference type="ARBA" id="ARBA00022553"/>
    </source>
</evidence>
<protein>
    <submittedName>
        <fullName evidence="8">PTS system nitrogen regulatory IIA component</fullName>
    </submittedName>
</protein>
<dbReference type="AlphaFoldDB" id="A0A2M8YZM5"/>
<dbReference type="GO" id="GO:0005737">
    <property type="term" value="C:cytoplasm"/>
    <property type="evidence" value="ECO:0007669"/>
    <property type="project" value="UniProtKB-SubCell"/>
</dbReference>
<evidence type="ECO:0000256" key="5">
    <source>
        <dbReference type="ARBA" id="ARBA00022679"/>
    </source>
</evidence>
<keyword evidence="3" id="KW-0597">Phosphoprotein</keyword>
<dbReference type="Proteomes" id="UP000231092">
    <property type="component" value="Unassembled WGS sequence"/>
</dbReference>
<dbReference type="OrthoDB" id="95460at2"/>
<dbReference type="PANTHER" id="PTHR47738">
    <property type="entry name" value="PTS SYSTEM FRUCTOSE-LIKE EIIA COMPONENT-RELATED"/>
    <property type="match status" value="1"/>
</dbReference>
<evidence type="ECO:0000313" key="9">
    <source>
        <dbReference type="Proteomes" id="UP000231092"/>
    </source>
</evidence>
<dbReference type="GO" id="GO:0008982">
    <property type="term" value="F:protein-N(PI)-phosphohistidine-sugar phosphotransferase activity"/>
    <property type="evidence" value="ECO:0007669"/>
    <property type="project" value="InterPro"/>
</dbReference>
<dbReference type="GO" id="GO:0016020">
    <property type="term" value="C:membrane"/>
    <property type="evidence" value="ECO:0007669"/>
    <property type="project" value="InterPro"/>
</dbReference>
<dbReference type="SUPFAM" id="SSF55804">
    <property type="entry name" value="Phoshotransferase/anion transport protein"/>
    <property type="match status" value="1"/>
</dbReference>
<comment type="subcellular location">
    <subcellularLocation>
        <location evidence="1">Cytoplasm</location>
    </subcellularLocation>
</comment>
<comment type="caution">
    <text evidence="8">The sequence shown here is derived from an EMBL/GenBank/DDBJ whole genome shotgun (WGS) entry which is preliminary data.</text>
</comment>
<dbReference type="EMBL" id="PGET01000001">
    <property type="protein sequence ID" value="PJJ26638.1"/>
    <property type="molecule type" value="Genomic_DNA"/>
</dbReference>
<dbReference type="PROSITE" id="PS51094">
    <property type="entry name" value="PTS_EIIA_TYPE_2"/>
    <property type="match status" value="1"/>
</dbReference>
<dbReference type="InterPro" id="IPR016152">
    <property type="entry name" value="PTrfase/Anion_transptr"/>
</dbReference>